<feature type="compositionally biased region" description="Basic and acidic residues" evidence="2">
    <location>
        <begin position="957"/>
        <end position="970"/>
    </location>
</feature>
<dbReference type="SUPFAM" id="SSF49879">
    <property type="entry name" value="SMAD/FHA domain"/>
    <property type="match status" value="1"/>
</dbReference>
<feature type="compositionally biased region" description="Low complexity" evidence="2">
    <location>
        <begin position="568"/>
        <end position="585"/>
    </location>
</feature>
<dbReference type="InterPro" id="IPR051176">
    <property type="entry name" value="Cent_Immune-Sig_Mod"/>
</dbReference>
<dbReference type="Gene3D" id="2.60.200.20">
    <property type="match status" value="1"/>
</dbReference>
<dbReference type="PANTHER" id="PTHR15715:SF18">
    <property type="entry name" value="CENTROSOMAL PROTEIN OF 170 KDA PROTEIN B"/>
    <property type="match status" value="1"/>
</dbReference>
<feature type="region of interest" description="Disordered" evidence="2">
    <location>
        <begin position="521"/>
        <end position="787"/>
    </location>
</feature>
<comment type="similarity">
    <text evidence="1">Belongs to the CEP170 family.</text>
</comment>
<dbReference type="Pfam" id="PF15308">
    <property type="entry name" value="CEP170_C"/>
    <property type="match status" value="1"/>
</dbReference>
<accession>A0AAV6G0M7</accession>
<feature type="domain" description="FHA" evidence="3">
    <location>
        <begin position="23"/>
        <end position="73"/>
    </location>
</feature>
<proteinExistence type="inferred from homology"/>
<feature type="compositionally biased region" description="Polar residues" evidence="2">
    <location>
        <begin position="1214"/>
        <end position="1227"/>
    </location>
</feature>
<evidence type="ECO:0000313" key="4">
    <source>
        <dbReference type="EMBL" id="KAG5266186.1"/>
    </source>
</evidence>
<protein>
    <recommendedName>
        <fullName evidence="3">FHA domain-containing protein</fullName>
    </recommendedName>
</protein>
<dbReference type="EMBL" id="JADWDJ010000019">
    <property type="protein sequence ID" value="KAG5266186.1"/>
    <property type="molecule type" value="Genomic_DNA"/>
</dbReference>
<feature type="compositionally biased region" description="Low complexity" evidence="2">
    <location>
        <begin position="1391"/>
        <end position="1405"/>
    </location>
</feature>
<keyword evidence="5" id="KW-1185">Reference proteome</keyword>
<feature type="compositionally biased region" description="Low complexity" evidence="2">
    <location>
        <begin position="748"/>
        <end position="762"/>
    </location>
</feature>
<feature type="compositionally biased region" description="Basic and acidic residues" evidence="2">
    <location>
        <begin position="1462"/>
        <end position="1474"/>
    </location>
</feature>
<feature type="compositionally biased region" description="Low complexity" evidence="2">
    <location>
        <begin position="1120"/>
        <end position="1137"/>
    </location>
</feature>
<dbReference type="PROSITE" id="PS50006">
    <property type="entry name" value="FHA_DOMAIN"/>
    <property type="match status" value="1"/>
</dbReference>
<feature type="compositionally biased region" description="Polar residues" evidence="2">
    <location>
        <begin position="945"/>
        <end position="956"/>
    </location>
</feature>
<feature type="compositionally biased region" description="Low complexity" evidence="2">
    <location>
        <begin position="922"/>
        <end position="935"/>
    </location>
</feature>
<dbReference type="Pfam" id="PF00498">
    <property type="entry name" value="FHA"/>
    <property type="match status" value="1"/>
</dbReference>
<evidence type="ECO:0000313" key="5">
    <source>
        <dbReference type="Proteomes" id="UP000823561"/>
    </source>
</evidence>
<feature type="compositionally biased region" description="Low complexity" evidence="2">
    <location>
        <begin position="770"/>
        <end position="785"/>
    </location>
</feature>
<feature type="compositionally biased region" description="Polar residues" evidence="2">
    <location>
        <begin position="1003"/>
        <end position="1024"/>
    </location>
</feature>
<sequence length="1735" mass="187735">MSVTSWFLVSSSGTRHRLPREMIFVGRDDCELMLQSRSVDKQHAVINYDPATDEHLVKDLGSLNGTFVNDLRIPDQTYITLKLSDIIRFGYDIFSSTSPHFNLVVFPLFEIRKYTQCPHAHVYILERSQHKVPEEALKHEKYTSQLQIGVKTSESKRREHAEEKSRATVSPSSKQDKSDRKATPDAPVSRPTPLYGQPSWWGDDDEEHLDQCGKADSKEPGVNGCHGDDPSKPVYSYRREPSYFEIPTKEIQQPAGRPKTSEPPQPLQLQEIPTKDTDAQVPSLPIPIPATQPETPPVVQSHASFTIEFDDCEPGKIMIKDHVTKFSFRQRRRESGGGGEPAASAAATPLEEMSAESKVADWLVQSDVGMMRRKSRTDDLYSTKSDLPINNKTLNDHQHEDGTQSDSEDPVLKEKQRLHSQSPASTQRSPQPRQHSPSDLSTARSFTPPSIEPPLTSSTPALSSPPQSQARGDPQQAFVIEFFDDSNARKKRSHSFSNNMGPGEANVVLKSRLEKRKSAALLGERGTAAQGSTLPTQQFTVPLKGSSSSGGFYRAGSLRREKTDVRLGSSSNFSSRSASSRPFGSVGRRSKLAQDFANEFLRQSRPPSATAAPAPSSSSSSSSPSASTATSAASTQAPLQRSTPASCPSHHSSGPKQSSVPMKGPLMSLKGSDPDPKAPRAFRNEEEDSLSDAGTYTIEGDIQDKEVEEARNRIDKVFGVVESPDSSTQPSPEAFRPELLGRRRSSREAQSSSLSHSEGSSSAPAQGNYSAGFSQSQSQSESSGGPRWVSRWASLADSYSDSNPVTGLFDIPAQMDLSSSGGARIIHQAMLNKSFEPSESEGTRSRRVLPQVPSQEKAEASPPSIHIQPDPYGTYDVKGRRSKSPRQKEDVQRLHVQDDLDPDSLSDASKSDDSSVVEQGRRSSLGRSGGKSWSRNRTDTLDVSAKSTSYCVSSEDSLTKPEWDQDERPKFSSATMTRHRPTSATGSTTSPPNLDGQERAGSASRSEGGTSPSFSRQESYTKSQAGDDGQQKRLPNISNSQDFSKDRSASAGIGTQDTHSYLKQTEDVLAALEAKLQVQSYGQSLPASASAGVEDSLSGESDVDTSSTVSQLSSKNSRESVSGTGKKSSSSTATGSVHKTRSSVNLMDQDGSRPSPARTRLYEKRQVSTADSLSSSGRPRTSLRQSVSKHGSMDFSEDNLLSGCVGVGTRHWSDSMTSDQESGSRTSFMRKKSAAPLQREEPTKTSRTGGGGAVAQALGRSNSLSAPRPTRASMLRRARLGDASDNEGPETERTWQSANESGVPVGTRAPPQEVKQQQRPLSRLDLLALPRKRTSSFTTPSDTEASAPPRTGFSNRSSESTTSVRKASVAADPKSVARKAAVQAAHKPIIRGRSSSAKYASSTASSRRRQKGSDYTSTSEEEYDSNHSTPKHKRSHHTSGSSASGTPRGQTPVLARAGLRVRSRESGEESHGEGDAFQNWSSHSAEIARLSQDLAKDLAILAREIHDVAGDATEQPQADAAEPISTVPVREELRHNIPEASLNFQKSQSASGLARHPDQVLYSQEMTSKHRGRAQDEVAGENLLLNPVSQVSLAIRENTEQLTEKLKVLFQNKADVWEEIEAINSDNDIPTHKTGNKEISAILKELRRVQRQLEVINNIIEPDGKAELSRVSSSSTPSLMGLRGDRPLLRDRRPTTSPRASGAGAGGGGGGGGPPPARPGSRKSGAASDGESFVV</sequence>
<feature type="compositionally biased region" description="Polar residues" evidence="2">
    <location>
        <begin position="1104"/>
        <end position="1115"/>
    </location>
</feature>
<feature type="compositionally biased region" description="Basic and acidic residues" evidence="2">
    <location>
        <begin position="153"/>
        <end position="166"/>
    </location>
</feature>
<feature type="compositionally biased region" description="Low complexity" evidence="2">
    <location>
        <begin position="1669"/>
        <end position="1682"/>
    </location>
</feature>
<evidence type="ECO:0000256" key="2">
    <source>
        <dbReference type="SAM" id="MobiDB-lite"/>
    </source>
</evidence>
<feature type="region of interest" description="Disordered" evidence="2">
    <location>
        <begin position="147"/>
        <end position="299"/>
    </location>
</feature>
<feature type="compositionally biased region" description="Polar residues" evidence="2">
    <location>
        <begin position="1167"/>
        <end position="1189"/>
    </location>
</feature>
<dbReference type="SMART" id="SM00240">
    <property type="entry name" value="FHA"/>
    <property type="match status" value="1"/>
</dbReference>
<feature type="compositionally biased region" description="Low complexity" evidence="2">
    <location>
        <begin position="606"/>
        <end position="635"/>
    </location>
</feature>
<evidence type="ECO:0000256" key="1">
    <source>
        <dbReference type="ARBA" id="ARBA00010436"/>
    </source>
</evidence>
<dbReference type="InterPro" id="IPR000253">
    <property type="entry name" value="FHA_dom"/>
</dbReference>
<feature type="compositionally biased region" description="Polar residues" evidence="2">
    <location>
        <begin position="636"/>
        <end position="660"/>
    </location>
</feature>
<feature type="compositionally biased region" description="Basic and acidic residues" evidence="2">
    <location>
        <begin position="672"/>
        <end position="684"/>
    </location>
</feature>
<feature type="compositionally biased region" description="Low complexity" evidence="2">
    <location>
        <begin position="982"/>
        <end position="992"/>
    </location>
</feature>
<feature type="compositionally biased region" description="Polar residues" evidence="2">
    <location>
        <begin position="1352"/>
        <end position="1365"/>
    </location>
</feature>
<feature type="compositionally biased region" description="Basic and acidic residues" evidence="2">
    <location>
        <begin position="209"/>
        <end position="219"/>
    </location>
</feature>
<feature type="region of interest" description="Disordered" evidence="2">
    <location>
        <begin position="329"/>
        <end position="504"/>
    </location>
</feature>
<reference evidence="4" key="1">
    <citation type="submission" date="2020-10" db="EMBL/GenBank/DDBJ databases">
        <title>Chromosome-scale genome assembly of the Allis shad, Alosa alosa.</title>
        <authorList>
            <person name="Margot Z."/>
            <person name="Christophe K."/>
            <person name="Cabau C."/>
            <person name="Louis A."/>
            <person name="Berthelot C."/>
            <person name="Parey E."/>
            <person name="Roest Crollius H."/>
            <person name="Montfort J."/>
            <person name="Robinson-Rechavi M."/>
            <person name="Bucao C."/>
            <person name="Bouchez O."/>
            <person name="Gislard M."/>
            <person name="Lluch J."/>
            <person name="Milhes M."/>
            <person name="Lampietro C."/>
            <person name="Lopez Roques C."/>
            <person name="Donnadieu C."/>
            <person name="Braasch I."/>
            <person name="Desvignes T."/>
            <person name="Postlethwait J."/>
            <person name="Bobe J."/>
            <person name="Guiguen Y."/>
        </authorList>
    </citation>
    <scope>NUCLEOTIDE SEQUENCE</scope>
    <source>
        <strain evidence="4">M-15738</strain>
        <tissue evidence="4">Blood</tissue>
    </source>
</reference>
<feature type="compositionally biased region" description="Basic and acidic residues" evidence="2">
    <location>
        <begin position="1683"/>
        <end position="1694"/>
    </location>
</feature>
<dbReference type="PANTHER" id="PTHR15715">
    <property type="entry name" value="CENTROSOMAL PROTEIN OF 170 KDA"/>
    <property type="match status" value="1"/>
</dbReference>
<dbReference type="InterPro" id="IPR008984">
    <property type="entry name" value="SMAD_FHA_dom_sf"/>
</dbReference>
<feature type="compositionally biased region" description="Basic and acidic residues" evidence="2">
    <location>
        <begin position="226"/>
        <end position="242"/>
    </location>
</feature>
<feature type="region of interest" description="Disordered" evidence="2">
    <location>
        <begin position="1666"/>
        <end position="1735"/>
    </location>
</feature>
<feature type="compositionally biased region" description="Low complexity" evidence="2">
    <location>
        <begin position="453"/>
        <end position="470"/>
    </location>
</feature>
<feature type="compositionally biased region" description="Basic and acidic residues" evidence="2">
    <location>
        <begin position="174"/>
        <end position="183"/>
    </location>
</feature>
<dbReference type="InterPro" id="IPR029300">
    <property type="entry name" value="CEP170_C"/>
</dbReference>
<dbReference type="Proteomes" id="UP000823561">
    <property type="component" value="Chromosome 19"/>
</dbReference>
<name>A0AAV6G0M7_9TELE</name>
<feature type="compositionally biased region" description="Basic and acidic residues" evidence="2">
    <location>
        <begin position="702"/>
        <end position="716"/>
    </location>
</feature>
<feature type="region of interest" description="Disordered" evidence="2">
    <location>
        <begin position="1081"/>
        <end position="1478"/>
    </location>
</feature>
<feature type="compositionally biased region" description="Gly residues" evidence="2">
    <location>
        <begin position="1703"/>
        <end position="1712"/>
    </location>
</feature>
<feature type="region of interest" description="Disordered" evidence="2">
    <location>
        <begin position="833"/>
        <end position="1058"/>
    </location>
</feature>
<comment type="caution">
    <text evidence="4">The sequence shown here is derived from an EMBL/GenBank/DDBJ whole genome shotgun (WGS) entry which is preliminary data.</text>
</comment>
<feature type="compositionally biased region" description="Polar residues" evidence="2">
    <location>
        <begin position="419"/>
        <end position="448"/>
    </location>
</feature>
<feature type="compositionally biased region" description="Basic and acidic residues" evidence="2">
    <location>
        <begin position="886"/>
        <end position="898"/>
    </location>
</feature>
<evidence type="ECO:0000259" key="3">
    <source>
        <dbReference type="PROSITE" id="PS50006"/>
    </source>
</evidence>
<feature type="compositionally biased region" description="Pro residues" evidence="2">
    <location>
        <begin position="284"/>
        <end position="296"/>
    </location>
</feature>
<feature type="compositionally biased region" description="Polar residues" evidence="2">
    <location>
        <begin position="1335"/>
        <end position="1344"/>
    </location>
</feature>
<gene>
    <name evidence="4" type="ORF">AALO_G00250730</name>
</gene>
<organism evidence="4 5">
    <name type="scientific">Alosa alosa</name>
    <name type="common">allis shad</name>
    <dbReference type="NCBI Taxonomy" id="278164"/>
    <lineage>
        <taxon>Eukaryota</taxon>
        <taxon>Metazoa</taxon>
        <taxon>Chordata</taxon>
        <taxon>Craniata</taxon>
        <taxon>Vertebrata</taxon>
        <taxon>Euteleostomi</taxon>
        <taxon>Actinopterygii</taxon>
        <taxon>Neopterygii</taxon>
        <taxon>Teleostei</taxon>
        <taxon>Clupei</taxon>
        <taxon>Clupeiformes</taxon>
        <taxon>Clupeoidei</taxon>
        <taxon>Clupeidae</taxon>
        <taxon>Alosa</taxon>
    </lineage>
</organism>
<feature type="compositionally biased region" description="Polar residues" evidence="2">
    <location>
        <begin position="529"/>
        <end position="550"/>
    </location>
</feature>
<feature type="compositionally biased region" description="Polar residues" evidence="2">
    <location>
        <begin position="382"/>
        <end position="393"/>
    </location>
</feature>